<dbReference type="AlphaFoldDB" id="A0A8H5BVL6"/>
<proteinExistence type="predicted"/>
<feature type="region of interest" description="Disordered" evidence="2">
    <location>
        <begin position="523"/>
        <end position="560"/>
    </location>
</feature>
<feature type="compositionally biased region" description="Basic and acidic residues" evidence="2">
    <location>
        <begin position="46"/>
        <end position="57"/>
    </location>
</feature>
<dbReference type="EMBL" id="JAACJJ010000002">
    <property type="protein sequence ID" value="KAF5329806.1"/>
    <property type="molecule type" value="Genomic_DNA"/>
</dbReference>
<protein>
    <recommendedName>
        <fullName evidence="5">TPR-like protein</fullName>
    </recommendedName>
</protein>
<dbReference type="Pfam" id="PF13174">
    <property type="entry name" value="TPR_6"/>
    <property type="match status" value="1"/>
</dbReference>
<feature type="compositionally biased region" description="Acidic residues" evidence="2">
    <location>
        <begin position="1"/>
        <end position="44"/>
    </location>
</feature>
<evidence type="ECO:0000256" key="2">
    <source>
        <dbReference type="SAM" id="MobiDB-lite"/>
    </source>
</evidence>
<dbReference type="PANTHER" id="PTHR23082:SF0">
    <property type="entry name" value="GENERAL TRANSCRIPTION FACTOR 3C POLYPEPTIDE 3"/>
    <property type="match status" value="1"/>
</dbReference>
<feature type="repeat" description="TPR" evidence="1">
    <location>
        <begin position="190"/>
        <end position="223"/>
    </location>
</feature>
<name>A0A8H5BVL6_9AGAR</name>
<dbReference type="Gene3D" id="1.25.40.10">
    <property type="entry name" value="Tetratricopeptide repeat domain"/>
    <property type="match status" value="3"/>
</dbReference>
<feature type="repeat" description="TPR" evidence="1">
    <location>
        <begin position="945"/>
        <end position="978"/>
    </location>
</feature>
<sequence>MAGAEVQDDEMYAWENDADDDTSGSEDSEEESSEVSGSDEEPPTTEEAKAEQEIEGDFDRLVKNIRLRDGSTSTSASVLTKDWDFNIEEQEAEFKDDLRAASGVGRRKKKGGRSSGPVLSQQVKALIGDGNQAYVDSDLPEAVRIMQEVIRIEPRAVAPWSVLAQCYEDMQEGQKALQLRIMAAHLRHDADEWDRLARQSREHGYNQQALYCYRKVYSLDPTNVDALWDRASLAKEMGDFKTARNAFLNILKRFPHDLTVLRELHTILVELSDLSTCAALLLDALEHYMNTYPTGQGHDPMTGAVVVGGGFTQMDMLLLADLYNALGEHDRAIETIRRGTRWLQGRKEQKYWDLCEDDREYDPEDCPPRSNPAEGGTLEAGRHELDANARHRLAVARIKMGDIEEGKLHANAVLAEDVLDYSVLFSEIADAYFEREMYAEAKPIYELLGGDSATSSIYILLQTAACMRNVDELRDAADVYEHVRLADPANNDAKMKLAEVYEIMGETRKALDLVYEVIDSRKRRRGGGNNQADDPANAASTSLFAEDKSTPKGKSAAAKARLTPAQLRELEAEKEKEVVRGYHRIKELWAAMLHGDAEAEREWLLEAEKLVDMFRETRNLFLTSRNNPFRGMFPRSYKRKKAQQAAEVSEMDEERMASRLQLDMERDNLARRRGQEKPGAVNVFRGIAFDDWLRLFMQYCFILTKRGEYETAEEILRHIMVSNAYIARERQDSIRLAIIACAIHAERFDTVVEQARKLVTHHQFNNEPLRILVASLASGLRTTDAFITSTLQKHLFREMKLSDTAVKTPEQLRWNPLNKRYAPILQSKMAEADEEEAPEDGDESTSLHVDKSVGPPLPAKENSVIIAIYGQICIAAKSYQSAIFYLLHAYDYSPEDPMVCLCLAIASVGRAMQRQSDNRHHLVVQAMAFLSKYRNLRGIHDKGVREVEYNFGRIFHQLGLYSHAVKHYERVLDLADKAGDDLFAREAAYNLSLIFVFTGATALADGLYRRWLSI</sequence>
<evidence type="ECO:0008006" key="5">
    <source>
        <dbReference type="Google" id="ProtNLM"/>
    </source>
</evidence>
<keyword evidence="1" id="KW-0802">TPR repeat</keyword>
<dbReference type="GO" id="GO:0006383">
    <property type="term" value="P:transcription by RNA polymerase III"/>
    <property type="evidence" value="ECO:0007669"/>
    <property type="project" value="InterPro"/>
</dbReference>
<dbReference type="SMART" id="SM00028">
    <property type="entry name" value="TPR"/>
    <property type="match status" value="6"/>
</dbReference>
<dbReference type="InterPro" id="IPR039340">
    <property type="entry name" value="Tfc4/TFIIIC-102/Sfc4"/>
</dbReference>
<reference evidence="3 4" key="1">
    <citation type="journal article" date="2020" name="ISME J.">
        <title>Uncovering the hidden diversity of litter-decomposition mechanisms in mushroom-forming fungi.</title>
        <authorList>
            <person name="Floudas D."/>
            <person name="Bentzer J."/>
            <person name="Ahren D."/>
            <person name="Johansson T."/>
            <person name="Persson P."/>
            <person name="Tunlid A."/>
        </authorList>
    </citation>
    <scope>NUCLEOTIDE SEQUENCE [LARGE SCALE GENOMIC DNA]</scope>
    <source>
        <strain evidence="3 4">CBS 101986</strain>
    </source>
</reference>
<evidence type="ECO:0000313" key="4">
    <source>
        <dbReference type="Proteomes" id="UP000567179"/>
    </source>
</evidence>
<keyword evidence="4" id="KW-1185">Reference proteome</keyword>
<evidence type="ECO:0000256" key="1">
    <source>
        <dbReference type="PROSITE-ProRule" id="PRU00339"/>
    </source>
</evidence>
<organism evidence="3 4">
    <name type="scientific">Psilocybe cf. subviscida</name>
    <dbReference type="NCBI Taxonomy" id="2480587"/>
    <lineage>
        <taxon>Eukaryota</taxon>
        <taxon>Fungi</taxon>
        <taxon>Dikarya</taxon>
        <taxon>Basidiomycota</taxon>
        <taxon>Agaricomycotina</taxon>
        <taxon>Agaricomycetes</taxon>
        <taxon>Agaricomycetidae</taxon>
        <taxon>Agaricales</taxon>
        <taxon>Agaricineae</taxon>
        <taxon>Strophariaceae</taxon>
        <taxon>Psilocybe</taxon>
    </lineage>
</organism>
<dbReference type="OrthoDB" id="9991317at2759"/>
<comment type="caution">
    <text evidence="3">The sequence shown here is derived from an EMBL/GenBank/DDBJ whole genome shotgun (WGS) entry which is preliminary data.</text>
</comment>
<evidence type="ECO:0000313" key="3">
    <source>
        <dbReference type="EMBL" id="KAF5329806.1"/>
    </source>
</evidence>
<dbReference type="InterPro" id="IPR011990">
    <property type="entry name" value="TPR-like_helical_dom_sf"/>
</dbReference>
<dbReference type="InterPro" id="IPR019734">
    <property type="entry name" value="TPR_rpt"/>
</dbReference>
<accession>A0A8H5BVL6</accession>
<dbReference type="SUPFAM" id="SSF48452">
    <property type="entry name" value="TPR-like"/>
    <property type="match status" value="3"/>
</dbReference>
<dbReference type="Proteomes" id="UP000567179">
    <property type="component" value="Unassembled WGS sequence"/>
</dbReference>
<dbReference type="GO" id="GO:0000127">
    <property type="term" value="C:transcription factor TFIIIC complex"/>
    <property type="evidence" value="ECO:0007669"/>
    <property type="project" value="TreeGrafter"/>
</dbReference>
<feature type="region of interest" description="Disordered" evidence="2">
    <location>
        <begin position="1"/>
        <end position="57"/>
    </location>
</feature>
<dbReference type="PANTHER" id="PTHR23082">
    <property type="entry name" value="TRANSCRIPTION INITIATION FACTOR IIIC TFIIIC , POLYPEPTIDE 3-RELATED"/>
    <property type="match status" value="1"/>
</dbReference>
<feature type="compositionally biased region" description="Acidic residues" evidence="2">
    <location>
        <begin position="832"/>
        <end position="843"/>
    </location>
</feature>
<feature type="region of interest" description="Disordered" evidence="2">
    <location>
        <begin position="829"/>
        <end position="853"/>
    </location>
</feature>
<dbReference type="Pfam" id="PF13181">
    <property type="entry name" value="TPR_8"/>
    <property type="match status" value="1"/>
</dbReference>
<dbReference type="PROSITE" id="PS50005">
    <property type="entry name" value="TPR"/>
    <property type="match status" value="2"/>
</dbReference>
<gene>
    <name evidence="3" type="ORF">D9619_009400</name>
</gene>